<feature type="chain" id="PRO_5047506626" description="Tetratricopeptide repeat-containing protein" evidence="2">
    <location>
        <begin position="25"/>
        <end position="2040"/>
    </location>
</feature>
<dbReference type="InterPro" id="IPR011990">
    <property type="entry name" value="TPR-like_helical_dom_sf"/>
</dbReference>
<keyword evidence="1" id="KW-0802">TPR repeat</keyword>
<protein>
    <recommendedName>
        <fullName evidence="5">Tetratricopeptide repeat-containing protein</fullName>
    </recommendedName>
</protein>
<evidence type="ECO:0000256" key="2">
    <source>
        <dbReference type="SAM" id="SignalP"/>
    </source>
</evidence>
<dbReference type="RefSeq" id="WP_207355350.1">
    <property type="nucleotide sequence ID" value="NZ_CP071503.1"/>
</dbReference>
<keyword evidence="2" id="KW-0732">Signal</keyword>
<name>A0ABX7QU07_9GAMM</name>
<dbReference type="EMBL" id="CP071503">
    <property type="protein sequence ID" value="QSX34145.1"/>
    <property type="molecule type" value="Genomic_DNA"/>
</dbReference>
<evidence type="ECO:0000313" key="3">
    <source>
        <dbReference type="EMBL" id="QSX34145.1"/>
    </source>
</evidence>
<keyword evidence="4" id="KW-1185">Reference proteome</keyword>
<evidence type="ECO:0000256" key="1">
    <source>
        <dbReference type="PROSITE-ProRule" id="PRU00339"/>
    </source>
</evidence>
<feature type="signal peptide" evidence="2">
    <location>
        <begin position="1"/>
        <end position="24"/>
    </location>
</feature>
<dbReference type="Proteomes" id="UP000662770">
    <property type="component" value="Chromosome"/>
</dbReference>
<proteinExistence type="predicted"/>
<dbReference type="InterPro" id="IPR019734">
    <property type="entry name" value="TPR_rpt"/>
</dbReference>
<organism evidence="3 4">
    <name type="scientific">Shewanella avicenniae</name>
    <dbReference type="NCBI Taxonomy" id="2814294"/>
    <lineage>
        <taxon>Bacteria</taxon>
        <taxon>Pseudomonadati</taxon>
        <taxon>Pseudomonadota</taxon>
        <taxon>Gammaproteobacteria</taxon>
        <taxon>Alteromonadales</taxon>
        <taxon>Shewanellaceae</taxon>
        <taxon>Shewanella</taxon>
    </lineage>
</organism>
<dbReference type="PROSITE" id="PS50005">
    <property type="entry name" value="TPR"/>
    <property type="match status" value="1"/>
</dbReference>
<accession>A0ABX7QU07</accession>
<gene>
    <name evidence="3" type="ORF">JYB87_02550</name>
</gene>
<dbReference type="SUPFAM" id="SSF48452">
    <property type="entry name" value="TPR-like"/>
    <property type="match status" value="3"/>
</dbReference>
<reference evidence="3 4" key="1">
    <citation type="submission" date="2021-03" db="EMBL/GenBank/DDBJ databases">
        <title>Novel species identification of genus Shewanella.</title>
        <authorList>
            <person name="Liu G."/>
            <person name="Zhang Q."/>
        </authorList>
    </citation>
    <scope>NUCLEOTIDE SEQUENCE [LARGE SCALE GENOMIC DNA]</scope>
    <source>
        <strain evidence="3 4">FJAT-51800</strain>
    </source>
</reference>
<sequence length="2040" mass="223386">MRFRLKPLLLALTLGGYYVPSLQAANTSELAQQLSSASPSLQQINQAYANALVAGTRVDELLTSLQQSAAKATTAAVKADAYLSMAVIQWHQGDLTAAAKLLQQSVATAANPRNLALAADLADAQGDKTKALAHYQQLLTLSDNSSSKQTVAAKIALLDGSNVALVRFADAYPQQRFAVASILALKHQPQQASELALKQTNLSVAELLTLADWQLAAGQYRAAAKSSWTAYQQADGDADRHYGLSLFIEAYRDAGDLTAAAASLANAKQAPLVADVRLDLLLELGRYDDALTLIDTVDAQRTNAALQSRRSAILALANRPQALLQEYQQQIAKQPHELAAYNGLAAQYVNQGNTQQAVAVYQQFARSNAKNLPLLLQAAKRMIAMGLTDDAVNLMQQYAANANAQTSLQQFLFETYLNKGDNDAAAKVLATLDQQLPKDSMQRLTLAENYERLLQPQQALTCLVALEQLRGNLGYDQALHIAALADSVGDKAQALSRWQQLWLQAKLPARRNFLENRIVEAATQLGKLDSMAAELASKVQAGSASQAQLNLLVSLYLAQHQADNAIAAVEQFAKQQQLNDIARLQQLAAIYGHEQNYPELNRIWRQLADLDSANAGQYWQQITLNSLRNNVFEQQAPQAGMTPLQQRAQQVDELLAQLNQHGEQVDHQFAAGLYAMAGLTAQAIAAYQQALAQQPDNSDNLLQLVELLKQQQQFVQAASLLQLQLLNAANPDGKFAAVDGILNLFTGGESGLPEQAQLYGEQVLQWLQRRLFEQLLTDVEPSRVLLSLADLGQQQADFSLSEFASRQLLAVNSSQRAAVLRSLISQYTTSTDPFANTGPAIGDNSKKLQFGRRLLALQQEFPPSLYIDLGKALLADGDVLGAERAFSMMIDIPGIVNVKQQKGEAYANAGYDQQALTYYQQALVTEQNNLELLLNTAILQQQLGERQVASYWYWQGLNSLLQSRALTSDGRPDPIFSDFHRYFDALSEGLMLTWPSDASKAQQLKQSLLQLFADTLSQSAVPMTAANYATFPRLQAVSELVHAVAAFNGDDALAQAIDTQLSARFGTDNALLQYQQNYFRYRGLQKSSGLQTSSRQPNAASSPLQQLAAEADASDNFPLQLLLALEHQDWPQLRRLVELVIAANVSQNPTMQQQMLKSQYYFVLQQAFDRMPLPQFVSEFWPLLLQVDNAELVCFQLLRYQPSMYNAIQQQLGKPILSNQRVVQMLLANSNAPLPYGLNANGSDTEFNQLLIKQLSTAELIDLYGQLQQLYEQQRRQLPLQPKLLEALLRRSLSAEQQTALQPLLLQGALYSPIGQSPAAAIVAAMLQLDSAKTNQPLLLNVANAIVQQRPDCQLLLPFLQQYFSGDLTAAYASLMQMRQQLGRGLGYDFTQPIVQQYLQPQRQQAITQFMAQTAVSSDAADAFYQTIVVAESNPQLQQRYLQQLQTLQPSNPLYLSELLKSYWQQSDYAAFCQLLQTWLTAQPSDDSQLLLSFAQAVAAPNQAVASAISANVDDVVAWLNKAGQNAVGLTSLYASVLQQFAATYPQLALVQQLQQRQGAEQMMAPSQASSANLQRLAKLYQQDPQAAVAVLGTMWRNAMAGRKQFGSVNLSRDDLLQYRYDLDGNVLSTAPATNPAELLQATPATADLLSVMAALPAATEMFDAWLRALPDEQRQTQQRLYQLIVSGWQQQSLLNSKVAELWQQANQGALSAHQLQLLLAALQQTDTPLTAAQLQLLTQASGNIVIMPATERMDFARILARSSDNSAAGEMLQAAVWQLNYPAMTQANRMAAMQPTAPCMQDIIQLLAAWPNRTAAIQTLPRVLATMIAGKPLKPAPQQLWQSFVASAIAQVAGQQGAELLQQQFPEIIAAAANADAPLSLVLTVSQVYLAAGQTEQAQPLLQRVLSYQAPAEQGWSNYDRDKAQLAVTLFGNVRGRVDDTVLTPWLQQYAAQVDARQLSEMLLAIAGRTQANKSELNADLWSSLLIVTAQQLALAPSSAASSDSAAALLQQGMAALPAQAQQAKQLLQQAVVKLSQPR</sequence>
<feature type="repeat" description="TPR" evidence="1">
    <location>
        <begin position="896"/>
        <end position="929"/>
    </location>
</feature>
<evidence type="ECO:0008006" key="5">
    <source>
        <dbReference type="Google" id="ProtNLM"/>
    </source>
</evidence>
<evidence type="ECO:0000313" key="4">
    <source>
        <dbReference type="Proteomes" id="UP000662770"/>
    </source>
</evidence>
<dbReference type="SMART" id="SM00028">
    <property type="entry name" value="TPR"/>
    <property type="match status" value="5"/>
</dbReference>
<dbReference type="Gene3D" id="1.25.40.10">
    <property type="entry name" value="Tetratricopeptide repeat domain"/>
    <property type="match status" value="4"/>
</dbReference>